<dbReference type="EMBL" id="JAYMYR010000006">
    <property type="protein sequence ID" value="KAK7356464.1"/>
    <property type="molecule type" value="Genomic_DNA"/>
</dbReference>
<dbReference type="PANTHER" id="PTHR26312:SF217">
    <property type="entry name" value="N-ACETYLGLUCOSAMINE TRANSFERASE, OGT PROTEIN, PUTATIVE-RELATED"/>
    <property type="match status" value="1"/>
</dbReference>
<comment type="caution">
    <text evidence="2">The sequence shown here is derived from an EMBL/GenBank/DDBJ whole genome shotgun (WGS) entry which is preliminary data.</text>
</comment>
<feature type="region of interest" description="Disordered" evidence="1">
    <location>
        <begin position="303"/>
        <end position="327"/>
    </location>
</feature>
<reference evidence="2 3" key="1">
    <citation type="submission" date="2024-01" db="EMBL/GenBank/DDBJ databases">
        <title>The genomes of 5 underutilized Papilionoideae crops provide insights into root nodulation and disease resistanc.</title>
        <authorList>
            <person name="Jiang F."/>
        </authorList>
    </citation>
    <scope>NUCLEOTIDE SEQUENCE [LARGE SCALE GENOMIC DNA]</scope>
    <source>
        <strain evidence="2">JINMINGXINNONG_FW02</strain>
        <tissue evidence="2">Leaves</tissue>
    </source>
</reference>
<gene>
    <name evidence="2" type="ORF">VNO80_15736</name>
</gene>
<evidence type="ECO:0000313" key="2">
    <source>
        <dbReference type="EMBL" id="KAK7356464.1"/>
    </source>
</evidence>
<protein>
    <submittedName>
        <fullName evidence="2">Uncharacterized protein</fullName>
    </submittedName>
</protein>
<dbReference type="Proteomes" id="UP001374584">
    <property type="component" value="Unassembled WGS sequence"/>
</dbReference>
<evidence type="ECO:0000313" key="3">
    <source>
        <dbReference type="Proteomes" id="UP001374584"/>
    </source>
</evidence>
<proteinExistence type="predicted"/>
<dbReference type="InterPro" id="IPR019734">
    <property type="entry name" value="TPR_rpt"/>
</dbReference>
<name>A0AAN9R386_PHACN</name>
<dbReference type="InterPro" id="IPR011990">
    <property type="entry name" value="TPR-like_helical_dom_sf"/>
</dbReference>
<dbReference type="SMART" id="SM00386">
    <property type="entry name" value="HAT"/>
    <property type="match status" value="5"/>
</dbReference>
<dbReference type="AlphaFoldDB" id="A0AAN9R386"/>
<feature type="compositionally biased region" description="Basic and acidic residues" evidence="1">
    <location>
        <begin position="303"/>
        <end position="326"/>
    </location>
</feature>
<evidence type="ECO:0000256" key="1">
    <source>
        <dbReference type="SAM" id="MobiDB-lite"/>
    </source>
</evidence>
<sequence>MEVIRRWVRGGVPLAVVREGDGEGGRGMNWGWKMEKSRFDLACILGRLFDLLWMLHILAYLVDSTMESSKSVMEDDFESTTLHSAPSFAIYNHPHGDDGITPEEIFNQTVLIGQSLEVTGSGGEFNFGNNKMDLVEEGENDNDWSNGIQNLSIEEEDVEPASPPMYLAMGLGVDADIGSDKLMGGDIFNPNLQESEDLEGYYKRMIDEYPCHPLLLKKYAQLLQSNGDLQGAEEYFLRATMADPNDGETLTQYAKLAWENHHDKDRALVYFERAVQAAPQDSHVLAAYAGFLWKIEDVEDEDGKHEIRSDMENQKTEPVKPSKETSDPISQLSVLSSRWEIDATHITTANCGEESNFEDYFKKMIEENPNNPLFLKKYAKFLFQSKRDHQAAEDYYLRAIVADPSDGEMISEYAKLVWELHHDQEKASFLFELAVQATPGDSNVLAAYTCFLWETDDGEN</sequence>
<dbReference type="SUPFAM" id="SSF48452">
    <property type="entry name" value="TPR-like"/>
    <property type="match status" value="2"/>
</dbReference>
<dbReference type="GO" id="GO:0006396">
    <property type="term" value="P:RNA processing"/>
    <property type="evidence" value="ECO:0007669"/>
    <property type="project" value="InterPro"/>
</dbReference>
<dbReference type="PANTHER" id="PTHR26312">
    <property type="entry name" value="TETRATRICOPEPTIDE REPEAT PROTEIN 5"/>
    <property type="match status" value="1"/>
</dbReference>
<dbReference type="InterPro" id="IPR003107">
    <property type="entry name" value="HAT"/>
</dbReference>
<organism evidence="2 3">
    <name type="scientific">Phaseolus coccineus</name>
    <name type="common">Scarlet runner bean</name>
    <name type="synonym">Phaseolus multiflorus</name>
    <dbReference type="NCBI Taxonomy" id="3886"/>
    <lineage>
        <taxon>Eukaryota</taxon>
        <taxon>Viridiplantae</taxon>
        <taxon>Streptophyta</taxon>
        <taxon>Embryophyta</taxon>
        <taxon>Tracheophyta</taxon>
        <taxon>Spermatophyta</taxon>
        <taxon>Magnoliopsida</taxon>
        <taxon>eudicotyledons</taxon>
        <taxon>Gunneridae</taxon>
        <taxon>Pentapetalae</taxon>
        <taxon>rosids</taxon>
        <taxon>fabids</taxon>
        <taxon>Fabales</taxon>
        <taxon>Fabaceae</taxon>
        <taxon>Papilionoideae</taxon>
        <taxon>50 kb inversion clade</taxon>
        <taxon>NPAAA clade</taxon>
        <taxon>indigoferoid/millettioid clade</taxon>
        <taxon>Phaseoleae</taxon>
        <taxon>Phaseolus</taxon>
    </lineage>
</organism>
<dbReference type="Gene3D" id="1.25.40.10">
    <property type="entry name" value="Tetratricopeptide repeat domain"/>
    <property type="match status" value="2"/>
</dbReference>
<dbReference type="Pfam" id="PF13181">
    <property type="entry name" value="TPR_8"/>
    <property type="match status" value="1"/>
</dbReference>
<accession>A0AAN9R386</accession>
<keyword evidence="3" id="KW-1185">Reference proteome</keyword>